<accession>A0ABR9AW78</accession>
<gene>
    <name evidence="5" type="ORF">IFO66_08685</name>
</gene>
<comment type="caution">
    <text evidence="5">The sequence shown here is derived from an EMBL/GenBank/DDBJ whole genome shotgun (WGS) entry which is preliminary data.</text>
</comment>
<dbReference type="PANTHER" id="PTHR15032:SF36">
    <property type="entry name" value="METALLO-BETA-LACTAMASE DOMAIN-CONTAINING PROTEIN"/>
    <property type="match status" value="1"/>
</dbReference>
<dbReference type="SUPFAM" id="SSF56281">
    <property type="entry name" value="Metallo-hydrolase/oxidoreductase"/>
    <property type="match status" value="1"/>
</dbReference>
<dbReference type="InterPro" id="IPR036866">
    <property type="entry name" value="RibonucZ/Hydroxyglut_hydro"/>
</dbReference>
<dbReference type="InterPro" id="IPR001279">
    <property type="entry name" value="Metallo-B-lactamas"/>
</dbReference>
<feature type="domain" description="Metallo-beta-lactamase" evidence="4">
    <location>
        <begin position="235"/>
        <end position="304"/>
    </location>
</feature>
<dbReference type="PANTHER" id="PTHR15032">
    <property type="entry name" value="N-ACYL-PHOSPHATIDYLETHANOLAMINE-HYDROLYZING PHOSPHOLIPASE D"/>
    <property type="match status" value="1"/>
</dbReference>
<dbReference type="Pfam" id="PF12706">
    <property type="entry name" value="Lactamase_B_2"/>
    <property type="match status" value="2"/>
</dbReference>
<evidence type="ECO:0000256" key="3">
    <source>
        <dbReference type="ARBA" id="ARBA00048505"/>
    </source>
</evidence>
<feature type="domain" description="Metallo-beta-lactamase" evidence="4">
    <location>
        <begin position="80"/>
        <end position="203"/>
    </location>
</feature>
<dbReference type="PIRSF" id="PIRSF038896">
    <property type="entry name" value="NAPE-PLD"/>
    <property type="match status" value="1"/>
</dbReference>
<evidence type="ECO:0000256" key="1">
    <source>
        <dbReference type="ARBA" id="ARBA00034221"/>
    </source>
</evidence>
<protein>
    <submittedName>
        <fullName evidence="5">MBL fold metallo-hydrolase</fullName>
    </submittedName>
</protein>
<proteinExistence type="predicted"/>
<organism evidence="5 6">
    <name type="scientific">Paenibacillus arenosi</name>
    <dbReference type="NCBI Taxonomy" id="2774142"/>
    <lineage>
        <taxon>Bacteria</taxon>
        <taxon>Bacillati</taxon>
        <taxon>Bacillota</taxon>
        <taxon>Bacilli</taxon>
        <taxon>Bacillales</taxon>
        <taxon>Paenibacillaceae</taxon>
        <taxon>Paenibacillus</taxon>
    </lineage>
</organism>
<keyword evidence="6" id="KW-1185">Reference proteome</keyword>
<name>A0ABR9AW78_9BACL</name>
<sequence length="359" mass="41467">MLRSRTTRKYHNMDNVMTEKTWKQFKRWRSERRLRLRKKDYSYVIPHVEPNLAALNDNRSNTTITWIGHSTFLLQIGGLNIVTDPVWAMKMALEKRLSPPGIPIQDMPKLDVVLISHSHYDHLHVASLRQVVTEQTIIIVPAGLKGKLARKGFRNIVELKWWESIQVDQVSITFVPAQHWTRRSLTDMNRSHWGGYVLERGGHVNENEPLANLEGSQETEEKRNNYKTDAVKHVDDVSTLYFAGDSGYFRGFKEIGERFDIDVALIPIGAYEPEWFMNAQHVNPEEAVQAFLDVRAKLMIPMHYGAFKLADDTPKEAIDRLMAERERLGIEPERVRLLMLGDLWEGTQLPIISESDSEA</sequence>
<dbReference type="Proteomes" id="UP000634529">
    <property type="component" value="Unassembled WGS sequence"/>
</dbReference>
<dbReference type="EMBL" id="JACYTN010000004">
    <property type="protein sequence ID" value="MBD8498388.1"/>
    <property type="molecule type" value="Genomic_DNA"/>
</dbReference>
<dbReference type="RefSeq" id="WP_192024774.1">
    <property type="nucleotide sequence ID" value="NZ_JACYTN010000004.1"/>
</dbReference>
<dbReference type="Gene3D" id="3.60.15.10">
    <property type="entry name" value="Ribonuclease Z/Hydroxyacylglutathione hydrolase-like"/>
    <property type="match status" value="1"/>
</dbReference>
<dbReference type="InterPro" id="IPR024884">
    <property type="entry name" value="NAPE-PLD"/>
</dbReference>
<evidence type="ECO:0000313" key="6">
    <source>
        <dbReference type="Proteomes" id="UP000634529"/>
    </source>
</evidence>
<evidence type="ECO:0000259" key="4">
    <source>
        <dbReference type="Pfam" id="PF12706"/>
    </source>
</evidence>
<comment type="function">
    <text evidence="2">Counteracts the endogenous Pycsar antiviral defense system. Phosphodiesterase that enables metal-dependent hydrolysis of host cyclic nucleotide Pycsar defense signals such as cCMP and cUMP.</text>
</comment>
<reference evidence="5 6" key="1">
    <citation type="submission" date="2020-09" db="EMBL/GenBank/DDBJ databases">
        <title>Paenibacillus sp. CAU 1523 isolated from sand of Haeundae Beach.</title>
        <authorList>
            <person name="Kim W."/>
        </authorList>
    </citation>
    <scope>NUCLEOTIDE SEQUENCE [LARGE SCALE GENOMIC DNA]</scope>
    <source>
        <strain evidence="5 6">CAU 1523</strain>
    </source>
</reference>
<comment type="catalytic activity">
    <reaction evidence="3">
        <text>3',5'-cyclic UMP + H2O = UMP + H(+)</text>
        <dbReference type="Rhea" id="RHEA:70575"/>
        <dbReference type="ChEBI" id="CHEBI:15377"/>
        <dbReference type="ChEBI" id="CHEBI:15378"/>
        <dbReference type="ChEBI" id="CHEBI:57865"/>
        <dbReference type="ChEBI" id="CHEBI:184387"/>
    </reaction>
    <physiologicalReaction direction="left-to-right" evidence="3">
        <dbReference type="Rhea" id="RHEA:70576"/>
    </physiologicalReaction>
</comment>
<evidence type="ECO:0000256" key="2">
    <source>
        <dbReference type="ARBA" id="ARBA00034301"/>
    </source>
</evidence>
<evidence type="ECO:0000313" key="5">
    <source>
        <dbReference type="EMBL" id="MBD8498388.1"/>
    </source>
</evidence>
<comment type="catalytic activity">
    <reaction evidence="1">
        <text>3',5'-cyclic CMP + H2O = CMP + H(+)</text>
        <dbReference type="Rhea" id="RHEA:72675"/>
        <dbReference type="ChEBI" id="CHEBI:15377"/>
        <dbReference type="ChEBI" id="CHEBI:15378"/>
        <dbReference type="ChEBI" id="CHEBI:58003"/>
        <dbReference type="ChEBI" id="CHEBI:60377"/>
    </reaction>
    <physiologicalReaction direction="left-to-right" evidence="1">
        <dbReference type="Rhea" id="RHEA:72676"/>
    </physiologicalReaction>
</comment>